<organism evidence="5 6">
    <name type="scientific">Viridothelium virens</name>
    <name type="common">Speckled blister lichen</name>
    <name type="synonym">Trypethelium virens</name>
    <dbReference type="NCBI Taxonomy" id="1048519"/>
    <lineage>
        <taxon>Eukaryota</taxon>
        <taxon>Fungi</taxon>
        <taxon>Dikarya</taxon>
        <taxon>Ascomycota</taxon>
        <taxon>Pezizomycotina</taxon>
        <taxon>Dothideomycetes</taxon>
        <taxon>Dothideomycetes incertae sedis</taxon>
        <taxon>Trypetheliales</taxon>
        <taxon>Trypetheliaceae</taxon>
        <taxon>Viridothelium</taxon>
    </lineage>
</organism>
<feature type="compositionally biased region" description="Basic and acidic residues" evidence="3">
    <location>
        <begin position="426"/>
        <end position="439"/>
    </location>
</feature>
<dbReference type="OrthoDB" id="48651at2759"/>
<feature type="compositionally biased region" description="Basic and acidic residues" evidence="3">
    <location>
        <begin position="252"/>
        <end position="267"/>
    </location>
</feature>
<dbReference type="PROSITE" id="PS50102">
    <property type="entry name" value="RRM"/>
    <property type="match status" value="1"/>
</dbReference>
<dbReference type="InterPro" id="IPR035979">
    <property type="entry name" value="RBD_domain_sf"/>
</dbReference>
<dbReference type="PANTHER" id="PTHR23236">
    <property type="entry name" value="EUKARYOTIC TRANSLATION INITIATION FACTOR 4B/4H"/>
    <property type="match status" value="1"/>
</dbReference>
<feature type="compositionally biased region" description="Low complexity" evidence="3">
    <location>
        <begin position="310"/>
        <end position="326"/>
    </location>
</feature>
<evidence type="ECO:0000256" key="3">
    <source>
        <dbReference type="SAM" id="MobiDB-lite"/>
    </source>
</evidence>
<feature type="compositionally biased region" description="Basic and acidic residues" evidence="3">
    <location>
        <begin position="61"/>
        <end position="70"/>
    </location>
</feature>
<dbReference type="InterPro" id="IPR000504">
    <property type="entry name" value="RRM_dom"/>
</dbReference>
<feature type="region of interest" description="Disordered" evidence="3">
    <location>
        <begin position="160"/>
        <end position="532"/>
    </location>
</feature>
<feature type="region of interest" description="Disordered" evidence="3">
    <location>
        <begin position="27"/>
        <end position="96"/>
    </location>
</feature>
<dbReference type="GO" id="GO:0005730">
    <property type="term" value="C:nucleolus"/>
    <property type="evidence" value="ECO:0007669"/>
    <property type="project" value="TreeGrafter"/>
</dbReference>
<dbReference type="Gene3D" id="3.30.70.330">
    <property type="match status" value="1"/>
</dbReference>
<dbReference type="SUPFAM" id="SSF54928">
    <property type="entry name" value="RNA-binding domain, RBD"/>
    <property type="match status" value="1"/>
</dbReference>
<dbReference type="PANTHER" id="PTHR23236:SF11">
    <property type="entry name" value="EUKARYOTIC TRANSLATION INITIATION FACTOR 4H"/>
    <property type="match status" value="1"/>
</dbReference>
<accession>A0A6A6HL42</accession>
<gene>
    <name evidence="5" type="ORF">EV356DRAFT_218569</name>
</gene>
<name>A0A6A6HL42_VIRVR</name>
<evidence type="ECO:0000259" key="4">
    <source>
        <dbReference type="PROSITE" id="PS50102"/>
    </source>
</evidence>
<feature type="compositionally biased region" description="Basic and acidic residues" evidence="3">
    <location>
        <begin position="275"/>
        <end position="289"/>
    </location>
</feature>
<protein>
    <recommendedName>
        <fullName evidence="4">RRM domain-containing protein</fullName>
    </recommendedName>
</protein>
<feature type="compositionally biased region" description="Basic and acidic residues" evidence="3">
    <location>
        <begin position="166"/>
        <end position="181"/>
    </location>
</feature>
<dbReference type="EMBL" id="ML991774">
    <property type="protein sequence ID" value="KAF2238767.1"/>
    <property type="molecule type" value="Genomic_DNA"/>
</dbReference>
<feature type="compositionally biased region" description="Basic and acidic residues" evidence="3">
    <location>
        <begin position="477"/>
        <end position="496"/>
    </location>
</feature>
<dbReference type="GO" id="GO:0003723">
    <property type="term" value="F:RNA binding"/>
    <property type="evidence" value="ECO:0007669"/>
    <property type="project" value="UniProtKB-UniRule"/>
</dbReference>
<feature type="compositionally biased region" description="Basic and acidic residues" evidence="3">
    <location>
        <begin position="374"/>
        <end position="417"/>
    </location>
</feature>
<dbReference type="Proteomes" id="UP000800092">
    <property type="component" value="Unassembled WGS sequence"/>
</dbReference>
<sequence>MAPAKSKSQKLSLGEFLGDQSLGSWADEMEDMPVSSDSRAGYGGNDRRAFSSASSFGDRGGFGERDRGGFGDRGGFQPRERLPLPSKPPYTAHLGNLSYDSTEGDIQDFFTGCAVSSVRIVEDKQAGRPKGFAYVEFSTLDGLKKALDLDNTPFAGRTLRISVADPPKDRPEARELTDWTRKGPLPDLPNQRRASDRPGFRNFDSGSDAGSERAERRRPPPFEGDGKSRDFGNWERKGPLSPVPSAAPQVREGGRARAGEGLRERRASPQWGEARSNEGSRPPKERPQYDRQPTAPEMDNQWRARMKPDAPVTSPTPTPEASTPSSPAGPPPAATRPRLNLSKRTVSEAEPGPPSAGSESKSSIFGGAKPIDTATREREIEEKRQIALRQKKEQDDKVREEKRLAKEATAKAEKDKGAASPIAPQDDAKGAAKGEEKENGGTPTQAGRNYEILRRMAEGDEEGDEGAVDAPANGNITEDKEVKPKEVVRDIQKDGEESTPGSTAENLEEDGFSTVTRKTKNNRRGGSRALAS</sequence>
<dbReference type="SMART" id="SM00360">
    <property type="entry name" value="RRM"/>
    <property type="match status" value="1"/>
</dbReference>
<evidence type="ECO:0000256" key="2">
    <source>
        <dbReference type="PROSITE-ProRule" id="PRU00176"/>
    </source>
</evidence>
<evidence type="ECO:0000313" key="5">
    <source>
        <dbReference type="EMBL" id="KAF2238767.1"/>
    </source>
</evidence>
<feature type="domain" description="RRM" evidence="4">
    <location>
        <begin position="90"/>
        <end position="166"/>
    </location>
</feature>
<feature type="compositionally biased region" description="Basic residues" evidence="3">
    <location>
        <begin position="517"/>
        <end position="526"/>
    </location>
</feature>
<dbReference type="Pfam" id="PF00076">
    <property type="entry name" value="RRM_1"/>
    <property type="match status" value="1"/>
</dbReference>
<reference evidence="5" key="1">
    <citation type="journal article" date="2020" name="Stud. Mycol.">
        <title>101 Dothideomycetes genomes: a test case for predicting lifestyles and emergence of pathogens.</title>
        <authorList>
            <person name="Haridas S."/>
            <person name="Albert R."/>
            <person name="Binder M."/>
            <person name="Bloem J."/>
            <person name="Labutti K."/>
            <person name="Salamov A."/>
            <person name="Andreopoulos B."/>
            <person name="Baker S."/>
            <person name="Barry K."/>
            <person name="Bills G."/>
            <person name="Bluhm B."/>
            <person name="Cannon C."/>
            <person name="Castanera R."/>
            <person name="Culley D."/>
            <person name="Daum C."/>
            <person name="Ezra D."/>
            <person name="Gonzalez J."/>
            <person name="Henrissat B."/>
            <person name="Kuo A."/>
            <person name="Liang C."/>
            <person name="Lipzen A."/>
            <person name="Lutzoni F."/>
            <person name="Magnuson J."/>
            <person name="Mondo S."/>
            <person name="Nolan M."/>
            <person name="Ohm R."/>
            <person name="Pangilinan J."/>
            <person name="Park H.-J."/>
            <person name="Ramirez L."/>
            <person name="Alfaro M."/>
            <person name="Sun H."/>
            <person name="Tritt A."/>
            <person name="Yoshinaga Y."/>
            <person name="Zwiers L.-H."/>
            <person name="Turgeon B."/>
            <person name="Goodwin S."/>
            <person name="Spatafora J."/>
            <person name="Crous P."/>
            <person name="Grigoriev I."/>
        </authorList>
    </citation>
    <scope>NUCLEOTIDE SEQUENCE</scope>
    <source>
        <strain evidence="5">Tuck. ex Michener</strain>
    </source>
</reference>
<keyword evidence="6" id="KW-1185">Reference proteome</keyword>
<feature type="compositionally biased region" description="Basic and acidic residues" evidence="3">
    <location>
        <begin position="210"/>
        <end position="238"/>
    </location>
</feature>
<proteinExistence type="predicted"/>
<evidence type="ECO:0000256" key="1">
    <source>
        <dbReference type="ARBA" id="ARBA00022884"/>
    </source>
</evidence>
<dbReference type="AlphaFoldDB" id="A0A6A6HL42"/>
<evidence type="ECO:0000313" key="6">
    <source>
        <dbReference type="Proteomes" id="UP000800092"/>
    </source>
</evidence>
<dbReference type="InterPro" id="IPR012677">
    <property type="entry name" value="Nucleotide-bd_a/b_plait_sf"/>
</dbReference>
<keyword evidence="1 2" id="KW-0694">RNA-binding</keyword>